<evidence type="ECO:0000313" key="4">
    <source>
        <dbReference type="Proteomes" id="UP000000940"/>
    </source>
</evidence>
<keyword evidence="4" id="KW-1185">Reference proteome</keyword>
<evidence type="ECO:0000256" key="1">
    <source>
        <dbReference type="ARBA" id="ARBA00010116"/>
    </source>
</evidence>
<gene>
    <name evidence="3" type="ordered locus">Tnap_1219</name>
</gene>
<dbReference type="Gene3D" id="3.40.50.11970">
    <property type="match status" value="1"/>
</dbReference>
<comment type="similarity">
    <text evidence="1">Belongs to the intimin/invasin family.</text>
</comment>
<dbReference type="Gene3D" id="2.60.40.10">
    <property type="entry name" value="Immunoglobulins"/>
    <property type="match status" value="1"/>
</dbReference>
<dbReference type="RefSeq" id="WP_004082025.1">
    <property type="nucleotide sequence ID" value="NC_013642.1"/>
</dbReference>
<dbReference type="Pfam" id="PF03415">
    <property type="entry name" value="Peptidase_C11"/>
    <property type="match status" value="1"/>
</dbReference>
<reference evidence="3 4" key="1">
    <citation type="submission" date="2009-12" db="EMBL/GenBank/DDBJ databases">
        <title>Complete sequence of Thermotoga petrophila RKU-1.</title>
        <authorList>
            <consortium name="US DOE Joint Genome Institute"/>
            <person name="Lucas S."/>
            <person name="Copeland A."/>
            <person name="Lapidus A."/>
            <person name="Glavina del Rio T."/>
            <person name="Dalin E."/>
            <person name="Tice H."/>
            <person name="Bruce D."/>
            <person name="Goodwin L."/>
            <person name="Pitluck S."/>
            <person name="Munk A.C."/>
            <person name="Brettin T."/>
            <person name="Detter J.C."/>
            <person name="Han C."/>
            <person name="Tapia R."/>
            <person name="Larimer F."/>
            <person name="Land M."/>
            <person name="Hauser L."/>
            <person name="Kyrpides N."/>
            <person name="Mikhailova N."/>
            <person name="Nelson K.E."/>
            <person name="Gogarten J.P."/>
            <person name="Noll K.M."/>
        </authorList>
    </citation>
    <scope>NUCLEOTIDE SEQUENCE [LARGE SCALE GENOMIC DNA]</scope>
    <source>
        <strain evidence="4">ATCC BAA-489 / DSM 13996 / JCM 10882 / RKU-10</strain>
    </source>
</reference>
<dbReference type="PROSITE" id="PS51257">
    <property type="entry name" value="PROKAR_LIPOPROTEIN"/>
    <property type="match status" value="1"/>
</dbReference>
<sequence length="979" mass="110279">MRLRKSFFVSILAAFMVLVILSGCAQPSLVPSSEKITAEIHLTLNFPFTKAFQDELPISKFQVRVLNSSGTVIYSGEFTSSEISITVQTYPGVHTIEVEAYTDNSELYDKETKIMEGSSQVNLRDGANDVFIALEFLSGQFSLNMSLNPDAPYIIESSEIQMVHSANNSELNLDHTVNSTEDTYTISDLEPGVWHIVYSATLTNINDNTVTNLQEEFDVTIYPARMSEINFSVGDDLVLTNPQITITASLPYLPPVSNLTASLENEEIVLSWDYNIENAVFMVHKKYVSENFWRYVGETTEKFFSIPLVQGDEEIAMVGVNAVANGMESGITYVGPAYIVDFEYGIPVDWILGGDALPFVQDSVFYEGNHSLQFGDIDNYEKSWVEFTVNYNVPVILSFWVKVSSEEDFDYFRFYVDNVLWDELSGEVDWTPLAYLLPPGEHTIRFAYKKDSSVSEGYDTAWVDYIIIQPEEQISTTSAQIIADNETHVVGRIGYIDVQVVDESGVPIPGVNVQLLYQESDGNWYPLSDAITEENSFTTDSNGIAKIRIWPVQSGTVTFKARLVGNPSIETQFDVTFQGLNWFFLVWMCADNNLESFALNDLSEMLNSNENVSVVVIFDGFFHSDWIYVLNEEGEWEGGPADAEIDSGNISELINYMEYASNLEASHRAIILWDHGNAWLYDAKARYSPRAICFDETSGNHITTPELRQALEEYNSYGLPRIDILGMDACLMGSIEVLYELRGLVDYIVASSFTEPGDGWDYSFLANITSSDDALDVGMKIVDAYRNFYDETFWENYGLSLAVYDANQVTGVTDSLNSLASRLVSIMDDSLRITINSFYPSLMQYYPDYNLLVDLNNCAISMQDINNSDVQTYANEVSQSLEQLVIYEYAEKSGTSIENPVSIFMPDDPDSLIYWGSDYNSLLFSQELLWSNFLESWHQTGDVLSYKSGATAFLGNSLKKKELKSPFLSLRRLLRDLPE</sequence>
<dbReference type="AlphaFoldDB" id="D2C3K0"/>
<dbReference type="Proteomes" id="UP000000940">
    <property type="component" value="Chromosome"/>
</dbReference>
<evidence type="ECO:0000313" key="3">
    <source>
        <dbReference type="EMBL" id="ADA67304.1"/>
    </source>
</evidence>
<dbReference type="InterPro" id="IPR005077">
    <property type="entry name" value="Peptidase_C11"/>
</dbReference>
<name>D2C3K0_THEP2</name>
<feature type="domain" description="Big-1" evidence="2">
    <location>
        <begin position="471"/>
        <end position="578"/>
    </location>
</feature>
<dbReference type="HOGENOM" id="CLU_303817_0_0_0"/>
<proteinExistence type="inferred from homology"/>
<dbReference type="EMBL" id="CP001839">
    <property type="protein sequence ID" value="ADA67304.1"/>
    <property type="molecule type" value="Genomic_DNA"/>
</dbReference>
<protein>
    <submittedName>
        <fullName evidence="3">Peptidase C11 clostripain</fullName>
    </submittedName>
</protein>
<dbReference type="InterPro" id="IPR003344">
    <property type="entry name" value="Big_1_dom"/>
</dbReference>
<dbReference type="SUPFAM" id="SSF49373">
    <property type="entry name" value="Invasin/intimin cell-adhesion fragments"/>
    <property type="match status" value="1"/>
</dbReference>
<dbReference type="InterPro" id="IPR013783">
    <property type="entry name" value="Ig-like_fold"/>
</dbReference>
<accession>D2C3K0</accession>
<organism evidence="3 4">
    <name type="scientific">Thermotoga petrophila (strain ATCC BAA-489 / DSM 13996 / JCM 10882 / RKU-10)</name>
    <name type="common">Thermotoga naphthophila</name>
    <dbReference type="NCBI Taxonomy" id="590168"/>
    <lineage>
        <taxon>Bacteria</taxon>
        <taxon>Thermotogati</taxon>
        <taxon>Thermotogota</taxon>
        <taxon>Thermotogae</taxon>
        <taxon>Thermotogales</taxon>
        <taxon>Thermotogaceae</taxon>
        <taxon>Thermotoga</taxon>
    </lineage>
</organism>
<dbReference type="SMR" id="D2C3K0"/>
<dbReference type="InterPro" id="IPR008964">
    <property type="entry name" value="Invasin/intimin_cell_adhesion"/>
</dbReference>
<dbReference type="PANTHER" id="PTHR37835">
    <property type="entry name" value="ALPHA-CLOSTRIPAIN"/>
    <property type="match status" value="1"/>
</dbReference>
<dbReference type="KEGG" id="tnp:Tnap_1219"/>
<dbReference type="PROSITE" id="PS51127">
    <property type="entry name" value="BIG1"/>
    <property type="match status" value="1"/>
</dbReference>
<dbReference type="PANTHER" id="PTHR37835:SF1">
    <property type="entry name" value="ALPHA-CLOSTRIPAIN"/>
    <property type="match status" value="1"/>
</dbReference>
<evidence type="ECO:0000259" key="2">
    <source>
        <dbReference type="PROSITE" id="PS51127"/>
    </source>
</evidence>